<organism evidence="2 3">
    <name type="scientific">Limosilactobacillus mucosae</name>
    <name type="common">Lactobacillus mucosae</name>
    <dbReference type="NCBI Taxonomy" id="97478"/>
    <lineage>
        <taxon>Bacteria</taxon>
        <taxon>Bacillati</taxon>
        <taxon>Bacillota</taxon>
        <taxon>Bacilli</taxon>
        <taxon>Lactobacillales</taxon>
        <taxon>Lactobacillaceae</taxon>
        <taxon>Limosilactobacillus</taxon>
    </lineage>
</organism>
<accession>A0AAJ1HPA4</accession>
<reference evidence="2" key="1">
    <citation type="submission" date="2023-01" db="EMBL/GenBank/DDBJ databases">
        <title>Genome analysis of 13 Lactobacillus isolated from gut of wild boar.</title>
        <authorList>
            <person name="Papp P."/>
            <person name="Libisch B."/>
            <person name="Nagy T."/>
            <person name="Olasz F."/>
        </authorList>
    </citation>
    <scope>NUCLEOTIDE SEQUENCE</scope>
    <source>
        <strain evidence="2">F108</strain>
    </source>
</reference>
<dbReference type="AlphaFoldDB" id="A0AAJ1HPA4"/>
<keyword evidence="1" id="KW-0812">Transmembrane</keyword>
<name>A0AAJ1HPA4_LIMMU</name>
<dbReference type="RefSeq" id="WP_272207612.1">
    <property type="nucleotide sequence ID" value="NZ_JAQONC010000010.1"/>
</dbReference>
<evidence type="ECO:0000313" key="3">
    <source>
        <dbReference type="Proteomes" id="UP001218021"/>
    </source>
</evidence>
<dbReference type="Proteomes" id="UP001218021">
    <property type="component" value="Unassembled WGS sequence"/>
</dbReference>
<evidence type="ECO:0000313" key="2">
    <source>
        <dbReference type="EMBL" id="MDC2826967.1"/>
    </source>
</evidence>
<sequence length="133" mass="15298">MSKWLLTEKNISSVKIAMHDLQNRIEFTDDDLMALMTIGVSLIRRLQNGIQFQIDDVESNTDVVYLKSKYRFIYKKQLRSTNNIALFLLNLINVSHIFGAVLNAEQIDRLLRPFEINSSTVIGNFESPVPPIQ</sequence>
<keyword evidence="1" id="KW-1133">Transmembrane helix</keyword>
<protein>
    <submittedName>
        <fullName evidence="2">Uncharacterized protein</fullName>
    </submittedName>
</protein>
<gene>
    <name evidence="2" type="ORF">PO158_01485</name>
</gene>
<keyword evidence="1" id="KW-0472">Membrane</keyword>
<comment type="caution">
    <text evidence="2">The sequence shown here is derived from an EMBL/GenBank/DDBJ whole genome shotgun (WGS) entry which is preliminary data.</text>
</comment>
<proteinExistence type="predicted"/>
<evidence type="ECO:0000256" key="1">
    <source>
        <dbReference type="SAM" id="Phobius"/>
    </source>
</evidence>
<feature type="transmembrane region" description="Helical" evidence="1">
    <location>
        <begin position="84"/>
        <end position="104"/>
    </location>
</feature>
<dbReference type="EMBL" id="JAQOND010000008">
    <property type="protein sequence ID" value="MDC2826967.1"/>
    <property type="molecule type" value="Genomic_DNA"/>
</dbReference>